<dbReference type="GO" id="GO:0006813">
    <property type="term" value="P:potassium ion transport"/>
    <property type="evidence" value="ECO:0007669"/>
    <property type="project" value="InterPro"/>
</dbReference>
<comment type="subcellular location">
    <subcellularLocation>
        <location evidence="1">Nucleus membrane</location>
        <topology evidence="1">Multi-pass membrane protein</topology>
    </subcellularLocation>
</comment>
<evidence type="ECO:0000256" key="6">
    <source>
        <dbReference type="ARBA" id="ARBA00023065"/>
    </source>
</evidence>
<organism evidence="12 13">
    <name type="scientific">Rotaria sordida</name>
    <dbReference type="NCBI Taxonomy" id="392033"/>
    <lineage>
        <taxon>Eukaryota</taxon>
        <taxon>Metazoa</taxon>
        <taxon>Spiralia</taxon>
        <taxon>Gnathifera</taxon>
        <taxon>Rotifera</taxon>
        <taxon>Eurotatoria</taxon>
        <taxon>Bdelloidea</taxon>
        <taxon>Philodinida</taxon>
        <taxon>Philodinidae</taxon>
        <taxon>Rotaria</taxon>
    </lineage>
</organism>
<keyword evidence="6" id="KW-0406">Ion transport</keyword>
<comment type="caution">
    <text evidence="12">The sequence shown here is derived from an EMBL/GenBank/DDBJ whole genome shotgun (WGS) entry which is preliminary data.</text>
</comment>
<feature type="transmembrane region" description="Helical" evidence="10">
    <location>
        <begin position="97"/>
        <end position="120"/>
    </location>
</feature>
<evidence type="ECO:0000256" key="9">
    <source>
        <dbReference type="ARBA" id="ARBA00023303"/>
    </source>
</evidence>
<dbReference type="GO" id="GO:0031965">
    <property type="term" value="C:nuclear membrane"/>
    <property type="evidence" value="ECO:0007669"/>
    <property type="project" value="UniProtKB-SubCell"/>
</dbReference>
<keyword evidence="7 10" id="KW-0472">Membrane</keyword>
<dbReference type="Proteomes" id="UP000663882">
    <property type="component" value="Unassembled WGS sequence"/>
</dbReference>
<evidence type="ECO:0000256" key="5">
    <source>
        <dbReference type="ARBA" id="ARBA00022989"/>
    </source>
</evidence>
<dbReference type="OrthoDB" id="414047at2759"/>
<evidence type="ECO:0000256" key="7">
    <source>
        <dbReference type="ARBA" id="ARBA00023136"/>
    </source>
</evidence>
<dbReference type="InterPro" id="IPR010420">
    <property type="entry name" value="CASTOR/POLLUX/SYM8_dom"/>
</dbReference>
<dbReference type="Pfam" id="PF22614">
    <property type="entry name" value="Slo-like_RCK"/>
    <property type="match status" value="1"/>
</dbReference>
<keyword evidence="4 10" id="KW-0812">Transmembrane</keyword>
<name>A0A813SGF2_9BILA</name>
<feature type="domain" description="RCK N-terminal" evidence="11">
    <location>
        <begin position="138"/>
        <end position="277"/>
    </location>
</feature>
<dbReference type="PROSITE" id="PS51201">
    <property type="entry name" value="RCK_N"/>
    <property type="match status" value="1"/>
</dbReference>
<dbReference type="AlphaFoldDB" id="A0A813SGF2"/>
<dbReference type="Gene3D" id="3.40.50.720">
    <property type="entry name" value="NAD(P)-binding Rossmann-like Domain"/>
    <property type="match status" value="4"/>
</dbReference>
<dbReference type="SUPFAM" id="SSF81324">
    <property type="entry name" value="Voltage-gated potassium channels"/>
    <property type="match status" value="1"/>
</dbReference>
<evidence type="ECO:0000256" key="4">
    <source>
        <dbReference type="ARBA" id="ARBA00022692"/>
    </source>
</evidence>
<evidence type="ECO:0000313" key="13">
    <source>
        <dbReference type="Proteomes" id="UP000663882"/>
    </source>
</evidence>
<reference evidence="12" key="1">
    <citation type="submission" date="2021-02" db="EMBL/GenBank/DDBJ databases">
        <authorList>
            <person name="Nowell W R."/>
        </authorList>
    </citation>
    <scope>NUCLEOTIDE SEQUENCE</scope>
</reference>
<evidence type="ECO:0000259" key="11">
    <source>
        <dbReference type="PROSITE" id="PS51201"/>
    </source>
</evidence>
<dbReference type="PANTHER" id="PTHR31563:SF10">
    <property type="entry name" value="ION CHANNEL POLLUX-RELATED"/>
    <property type="match status" value="1"/>
</dbReference>
<feature type="transmembrane region" description="Helical" evidence="10">
    <location>
        <begin position="38"/>
        <end position="63"/>
    </location>
</feature>
<proteinExistence type="inferred from homology"/>
<keyword evidence="3" id="KW-0813">Transport</keyword>
<gene>
    <name evidence="12" type="ORF">RFH988_LOCUS3692</name>
</gene>
<keyword evidence="9" id="KW-0407">Ion channel</keyword>
<comment type="similarity">
    <text evidence="2">Belongs to the castor/pollux (TC 1.A.1.23) family.</text>
</comment>
<keyword evidence="5 10" id="KW-1133">Transmembrane helix</keyword>
<dbReference type="PANTHER" id="PTHR31563">
    <property type="entry name" value="ION CHANNEL POLLUX-RELATED"/>
    <property type="match status" value="1"/>
</dbReference>
<evidence type="ECO:0000256" key="8">
    <source>
        <dbReference type="ARBA" id="ARBA00023242"/>
    </source>
</evidence>
<keyword evidence="8" id="KW-0539">Nucleus</keyword>
<dbReference type="InterPro" id="IPR044849">
    <property type="entry name" value="CASTOR/POLLUX/SYM8-like"/>
</dbReference>
<evidence type="ECO:0000313" key="12">
    <source>
        <dbReference type="EMBL" id="CAF0796449.1"/>
    </source>
</evidence>
<accession>A0A813SGF2</accession>
<dbReference type="EMBL" id="CAJNOO010000091">
    <property type="protein sequence ID" value="CAF0796449.1"/>
    <property type="molecule type" value="Genomic_DNA"/>
</dbReference>
<evidence type="ECO:0000256" key="10">
    <source>
        <dbReference type="SAM" id="Phobius"/>
    </source>
</evidence>
<evidence type="ECO:0000256" key="3">
    <source>
        <dbReference type="ARBA" id="ARBA00022448"/>
    </source>
</evidence>
<dbReference type="GO" id="GO:0034220">
    <property type="term" value="P:monoatomic ion transmembrane transport"/>
    <property type="evidence" value="ECO:0007669"/>
    <property type="project" value="UniProtKB-KW"/>
</dbReference>
<dbReference type="SUPFAM" id="SSF51735">
    <property type="entry name" value="NAD(P)-binding Rossmann-fold domains"/>
    <property type="match status" value="1"/>
</dbReference>
<evidence type="ECO:0000256" key="2">
    <source>
        <dbReference type="ARBA" id="ARBA00008577"/>
    </source>
</evidence>
<dbReference type="InterPro" id="IPR003148">
    <property type="entry name" value="RCK_N"/>
</dbReference>
<dbReference type="InterPro" id="IPR036291">
    <property type="entry name" value="NAD(P)-bd_dom_sf"/>
</dbReference>
<dbReference type="Pfam" id="PF06241">
    <property type="entry name" value="Castor_Poll_mid"/>
    <property type="match status" value="2"/>
</dbReference>
<evidence type="ECO:0000256" key="1">
    <source>
        <dbReference type="ARBA" id="ARBA00004232"/>
    </source>
</evidence>
<sequence length="1183" mass="134835">MQITSTNGNTSRSNNHNKMLKNFCSYIKYKFDSLFAHGLLFIIPLLTIISVFIILIFSIIYYYTERTDNYEDALWQTFTRILDPCAAADDEGLKHRIISGIVILCGLVIVAILIGAIVTFMEEKLHELKKGRTTVIEKNHTIILGWSPKIFDIINELIIANENQRNPSIVILTSKDNSEVKYMIKDKINNSRNTRIIYRNGDPMSINDLNKLSLNQARSIIILAPKLNNPDVRIIKTILAIRNNPRRNKINFHIIAEIKERINLEAAIIAGGDEALFVYANEIIARIIAQSCRQRGLSVILSSLLSFQGDEIYFKHESALVGRTFHDAVFSYDKCSVIGLMLSDGTVKIFPRLNTIINIGDQIIVIAEDDHKIILSSDYLSRINYEYSGSKSPLLFNHNTVLLSNPVTRRATKIIERNLLLGWNKKAPLIARELDTYVARGSELHILTNSNIITQFINEQLVNELTEQKIFVHSGSFTNKFDLEKLNLFSYDYVILLANEESEQQNLIEEADAECLICLLYLKDIIDKSNNEKTFSIIAEMYDIRNCQLANRTSADDFIVSPNLISKYISQLSENKNIKKVYDVLLTVDGPEIYSCLASMFVPLETPISYYQILQKTLKYQCLAVGYRLMKYLHDETRFFGIVLNPDKEEQIIFSQNDKIIIFAENFMSSAPHSTHIINTEQFLAENRGIYQNQRLTPINDLHKLSLNQARSIIILAPEINNPDVRIIKTILAIRNNPRRTNIHFHIVAEIKERINLEAAMIAGEDEALFVYADEIIARIIAQSCRQSGLSIILSTLLSFQNAEIYFKHESALVGRTFYDAVFAYNKCSVIGLMLSDGTVKIFPRLTTIINTDDQIIVIAEDDDQIILSSDYLLRINNEYSGSTSSSLINHNTVLLSNPMTRRATKKIERNLLLGWNNKAPLIAKELDTYVARGSELHILTNSDTIIQFINEQLINELTKQKIFVHSGSLINKFDLEKLNLFSYDYVILLANEDSEQQNLIEEADAECLICLLYLQNIIDKSNNEKTFSIVAEMYDIRNCQLANTTCADDFIVSPNLISKYISQLSENKNIKKVYDVLLTADGPEIYLCLASMFVPLETPISYYQILQETLKYQCLAIGYRLMKYLHDETRFFGIVLNPDKQEQIIFSQNDKIIILAEKFMSSAPLDPVAEAALCSCKIRSRG</sequence>
<protein>
    <recommendedName>
        <fullName evidence="11">RCK N-terminal domain-containing protein</fullName>
    </recommendedName>
</protein>